<dbReference type="InterPro" id="IPR036291">
    <property type="entry name" value="NAD(P)-bd_dom_sf"/>
</dbReference>
<dbReference type="RefSeq" id="WP_344475860.1">
    <property type="nucleotide sequence ID" value="NZ_BAAASB010000006.1"/>
</dbReference>
<feature type="domain" description="Pyrroline-5-carboxylate reductase catalytic N-terminal" evidence="2">
    <location>
        <begin position="4"/>
        <end position="88"/>
    </location>
</feature>
<dbReference type="InterPro" id="IPR028939">
    <property type="entry name" value="P5C_Rdtase_cat_N"/>
</dbReference>
<evidence type="ECO:0000259" key="2">
    <source>
        <dbReference type="Pfam" id="PF03807"/>
    </source>
</evidence>
<protein>
    <submittedName>
        <fullName evidence="3">NADPH-dependent F420 reductase</fullName>
    </submittedName>
</protein>
<dbReference type="PANTHER" id="PTHR14239">
    <property type="entry name" value="DUDULIN-RELATED"/>
    <property type="match status" value="1"/>
</dbReference>
<evidence type="ECO:0000313" key="4">
    <source>
        <dbReference type="Proteomes" id="UP001596160"/>
    </source>
</evidence>
<dbReference type="Pfam" id="PF03807">
    <property type="entry name" value="F420_oxidored"/>
    <property type="match status" value="1"/>
</dbReference>
<organism evidence="3 4">
    <name type="scientific">Streptomyces amakusaensis</name>
    <dbReference type="NCBI Taxonomy" id="67271"/>
    <lineage>
        <taxon>Bacteria</taxon>
        <taxon>Bacillati</taxon>
        <taxon>Actinomycetota</taxon>
        <taxon>Actinomycetes</taxon>
        <taxon>Kitasatosporales</taxon>
        <taxon>Streptomycetaceae</taxon>
        <taxon>Streptomyces</taxon>
    </lineage>
</organism>
<evidence type="ECO:0000256" key="1">
    <source>
        <dbReference type="ARBA" id="ARBA00023002"/>
    </source>
</evidence>
<dbReference type="EMBL" id="JBHSKP010000004">
    <property type="protein sequence ID" value="MFC5152042.1"/>
    <property type="molecule type" value="Genomic_DNA"/>
</dbReference>
<reference evidence="4" key="1">
    <citation type="journal article" date="2019" name="Int. J. Syst. Evol. Microbiol.">
        <title>The Global Catalogue of Microorganisms (GCM) 10K type strain sequencing project: providing services to taxonomists for standard genome sequencing and annotation.</title>
        <authorList>
            <consortium name="The Broad Institute Genomics Platform"/>
            <consortium name="The Broad Institute Genome Sequencing Center for Infectious Disease"/>
            <person name="Wu L."/>
            <person name="Ma J."/>
        </authorList>
    </citation>
    <scope>NUCLEOTIDE SEQUENCE [LARGE SCALE GENOMIC DNA]</scope>
    <source>
        <strain evidence="4">PCU 266</strain>
    </source>
</reference>
<accession>A0ABW0AJ55</accession>
<comment type="caution">
    <text evidence="3">The sequence shown here is derived from an EMBL/GenBank/DDBJ whole genome shotgun (WGS) entry which is preliminary data.</text>
</comment>
<keyword evidence="4" id="KW-1185">Reference proteome</keyword>
<gene>
    <name evidence="3" type="ORF">ACFPRH_09875</name>
</gene>
<proteinExistence type="predicted"/>
<dbReference type="Proteomes" id="UP001596160">
    <property type="component" value="Unassembled WGS sequence"/>
</dbReference>
<name>A0ABW0AJ55_9ACTN</name>
<sequence>MTNIGFIGTGNVARAVAAKAVAVGHDVVLGSRAPGDREGLGLPVVSVGDAIAHGDIVVNATPGTESLALLAPFAPELRGKILLDIAVGLTADLGLAHPNSSIAEELQEALPGTPVVKTLCTMDAAVMVEPDRLTGPSTVFLSGDDAGAKARVGRLLGDFGWPEDSRTDLGGIATARGQEHLALLFIGVAGALGSHVFNFRLVPDAPERTG</sequence>
<dbReference type="SUPFAM" id="SSF51735">
    <property type="entry name" value="NAD(P)-binding Rossmann-fold domains"/>
    <property type="match status" value="1"/>
</dbReference>
<keyword evidence="1" id="KW-0560">Oxidoreductase</keyword>
<evidence type="ECO:0000313" key="3">
    <source>
        <dbReference type="EMBL" id="MFC5152042.1"/>
    </source>
</evidence>
<dbReference type="InterPro" id="IPR051267">
    <property type="entry name" value="STEAP_metalloreductase"/>
</dbReference>
<dbReference type="PANTHER" id="PTHR14239:SF10">
    <property type="entry name" value="REDUCTASE"/>
    <property type="match status" value="1"/>
</dbReference>
<dbReference type="Gene3D" id="3.40.50.720">
    <property type="entry name" value="NAD(P)-binding Rossmann-like Domain"/>
    <property type="match status" value="1"/>
</dbReference>